<dbReference type="InterPro" id="IPR041657">
    <property type="entry name" value="HTH_17"/>
</dbReference>
<evidence type="ECO:0000259" key="2">
    <source>
        <dbReference type="Pfam" id="PF12728"/>
    </source>
</evidence>
<feature type="region of interest" description="Disordered" evidence="1">
    <location>
        <begin position="1"/>
        <end position="42"/>
    </location>
</feature>
<organism evidence="3 4">
    <name type="scientific">Bordetella genomosp. 5</name>
    <dbReference type="NCBI Taxonomy" id="1395608"/>
    <lineage>
        <taxon>Bacteria</taxon>
        <taxon>Pseudomonadati</taxon>
        <taxon>Pseudomonadota</taxon>
        <taxon>Betaproteobacteria</taxon>
        <taxon>Burkholderiales</taxon>
        <taxon>Alcaligenaceae</taxon>
        <taxon>Bordetella</taxon>
    </lineage>
</organism>
<sequence length="170" mass="18804">MEAPMPAYVPTPKNKRAAPAPGALGEASAPTRERTVRLRQPGGTDRRFSLKALTAPDDTSAVIFELRPLSDRPLPGNRPSMLSTQQAADYLNVSRPYVIKLVDQGAFKGVQRTAANHRRIPLAEVEKMARKMHDSRNDALHRIEELAADTHADELKAALATPARRWIRKP</sequence>
<gene>
    <name evidence="3" type="ORF">CAL25_09910</name>
</gene>
<evidence type="ECO:0000313" key="3">
    <source>
        <dbReference type="EMBL" id="OZI51830.1"/>
    </source>
</evidence>
<dbReference type="GO" id="GO:0003677">
    <property type="term" value="F:DNA binding"/>
    <property type="evidence" value="ECO:0007669"/>
    <property type="project" value="InterPro"/>
</dbReference>
<dbReference type="NCBIfam" id="TIGR01764">
    <property type="entry name" value="excise"/>
    <property type="match status" value="1"/>
</dbReference>
<protein>
    <recommendedName>
        <fullName evidence="2">Helix-turn-helix domain-containing protein</fullName>
    </recommendedName>
</protein>
<accession>A0A261TS19</accession>
<dbReference type="InterPro" id="IPR010093">
    <property type="entry name" value="SinI_DNA-bd"/>
</dbReference>
<keyword evidence="4" id="KW-1185">Reference proteome</keyword>
<evidence type="ECO:0000256" key="1">
    <source>
        <dbReference type="SAM" id="MobiDB-lite"/>
    </source>
</evidence>
<proteinExistence type="predicted"/>
<dbReference type="EMBL" id="NEVP01000006">
    <property type="protein sequence ID" value="OZI51830.1"/>
    <property type="molecule type" value="Genomic_DNA"/>
</dbReference>
<feature type="domain" description="Helix-turn-helix" evidence="2">
    <location>
        <begin position="81"/>
        <end position="131"/>
    </location>
</feature>
<dbReference type="Proteomes" id="UP000216913">
    <property type="component" value="Unassembled WGS sequence"/>
</dbReference>
<evidence type="ECO:0000313" key="4">
    <source>
        <dbReference type="Proteomes" id="UP000216913"/>
    </source>
</evidence>
<dbReference type="AlphaFoldDB" id="A0A261TS19"/>
<dbReference type="Pfam" id="PF12728">
    <property type="entry name" value="HTH_17"/>
    <property type="match status" value="1"/>
</dbReference>
<name>A0A261TS19_9BORD</name>
<reference evidence="3 4" key="1">
    <citation type="submission" date="2017-05" db="EMBL/GenBank/DDBJ databases">
        <title>Complete and WGS of Bordetella genogroups.</title>
        <authorList>
            <person name="Spilker T."/>
            <person name="LiPuma J."/>
        </authorList>
    </citation>
    <scope>NUCLEOTIDE SEQUENCE [LARGE SCALE GENOMIC DNA]</scope>
    <source>
        <strain evidence="3 4">AU10456</strain>
    </source>
</reference>
<comment type="caution">
    <text evidence="3">The sequence shown here is derived from an EMBL/GenBank/DDBJ whole genome shotgun (WGS) entry which is preliminary data.</text>
</comment>